<comment type="caution">
    <text evidence="2">The sequence shown here is derived from an EMBL/GenBank/DDBJ whole genome shotgun (WGS) entry which is preliminary data.</text>
</comment>
<feature type="transmembrane region" description="Helical" evidence="1">
    <location>
        <begin position="12"/>
        <end position="32"/>
    </location>
</feature>
<evidence type="ECO:0000313" key="2">
    <source>
        <dbReference type="EMBL" id="KAJ7300749.1"/>
    </source>
</evidence>
<accession>A0AAD7E755</accession>
<name>A0AAD7E755_9AGAR</name>
<sequence>MPASSPTDVHVLTVTVVMMVVLHAVHTGVLTLPSPTITDWTETVASFIEDNKLSLQEKVNTITAQVAAIVGQMKHRNIIPQLNLRHLPWKFSDMEATIFATELFQSIEANLM</sequence>
<dbReference type="AlphaFoldDB" id="A0AAD7E755"/>
<dbReference type="Proteomes" id="UP001218218">
    <property type="component" value="Unassembled WGS sequence"/>
</dbReference>
<reference evidence="2" key="1">
    <citation type="submission" date="2023-03" db="EMBL/GenBank/DDBJ databases">
        <title>Massive genome expansion in bonnet fungi (Mycena s.s.) driven by repeated elements and novel gene families across ecological guilds.</title>
        <authorList>
            <consortium name="Lawrence Berkeley National Laboratory"/>
            <person name="Harder C.B."/>
            <person name="Miyauchi S."/>
            <person name="Viragh M."/>
            <person name="Kuo A."/>
            <person name="Thoen E."/>
            <person name="Andreopoulos B."/>
            <person name="Lu D."/>
            <person name="Skrede I."/>
            <person name="Drula E."/>
            <person name="Henrissat B."/>
            <person name="Morin E."/>
            <person name="Kohler A."/>
            <person name="Barry K."/>
            <person name="LaButti K."/>
            <person name="Morin E."/>
            <person name="Salamov A."/>
            <person name="Lipzen A."/>
            <person name="Mereny Z."/>
            <person name="Hegedus B."/>
            <person name="Baldrian P."/>
            <person name="Stursova M."/>
            <person name="Weitz H."/>
            <person name="Taylor A."/>
            <person name="Grigoriev I.V."/>
            <person name="Nagy L.G."/>
            <person name="Martin F."/>
            <person name="Kauserud H."/>
        </authorList>
    </citation>
    <scope>NUCLEOTIDE SEQUENCE</scope>
    <source>
        <strain evidence="2">CBHHK002</strain>
    </source>
</reference>
<proteinExistence type="predicted"/>
<keyword evidence="1" id="KW-1133">Transmembrane helix</keyword>
<keyword evidence="1" id="KW-0472">Membrane</keyword>
<evidence type="ECO:0000256" key="1">
    <source>
        <dbReference type="SAM" id="Phobius"/>
    </source>
</evidence>
<evidence type="ECO:0000313" key="3">
    <source>
        <dbReference type="Proteomes" id="UP001218218"/>
    </source>
</evidence>
<protein>
    <submittedName>
        <fullName evidence="2">Uncharacterized protein</fullName>
    </submittedName>
</protein>
<keyword evidence="1" id="KW-0812">Transmembrane</keyword>
<organism evidence="2 3">
    <name type="scientific">Mycena albidolilacea</name>
    <dbReference type="NCBI Taxonomy" id="1033008"/>
    <lineage>
        <taxon>Eukaryota</taxon>
        <taxon>Fungi</taxon>
        <taxon>Dikarya</taxon>
        <taxon>Basidiomycota</taxon>
        <taxon>Agaricomycotina</taxon>
        <taxon>Agaricomycetes</taxon>
        <taxon>Agaricomycetidae</taxon>
        <taxon>Agaricales</taxon>
        <taxon>Marasmiineae</taxon>
        <taxon>Mycenaceae</taxon>
        <taxon>Mycena</taxon>
    </lineage>
</organism>
<gene>
    <name evidence="2" type="ORF">DFH08DRAFT_128097</name>
</gene>
<keyword evidence="3" id="KW-1185">Reference proteome</keyword>
<dbReference type="EMBL" id="JARIHO010000153">
    <property type="protein sequence ID" value="KAJ7300749.1"/>
    <property type="molecule type" value="Genomic_DNA"/>
</dbReference>